<proteinExistence type="predicted"/>
<sequence>MRAVLSSIHRWLGLTFGAVVAVMATTGAMLSFEDGMMDSLSPHVVRLTGAEAPFLRPDDLLARVGRADPRFRVERLTIYSDHRRSWRLRLAGERPWMREREIYIDPRDGRIIGARNGQSFFDCVEDIHRFLALPGRGSGPGRQITAIAALCVVYLSLSGIYLRWPRKPFSWRPWFAIDFRRRGAPLYRNLHAVIGGWGAILYLVSGLTALWWSYGWYRSGVQHLLDAVPERPRPAVVSTPAVYGAAVYGTVWSRFDANVEPDFGAATIFMAAHGNPIRISRLAAHARHGHMTDDYYFDARDGRQIKIDLYRNRNAGAVIATSMFEVHRGSFLGLPGQIVMVVSSLSVTFLFATGTWMYFLRKRRTGETREVAKGRA</sequence>
<keyword evidence="1" id="KW-0472">Membrane</keyword>
<dbReference type="EMBL" id="JABEQM010000002">
    <property type="protein sequence ID" value="MBB2200646.1"/>
    <property type="molecule type" value="Genomic_DNA"/>
</dbReference>
<comment type="caution">
    <text evidence="2">The sequence shown here is derived from an EMBL/GenBank/DDBJ whole genome shotgun (WGS) entry which is preliminary data.</text>
</comment>
<keyword evidence="1" id="KW-0812">Transmembrane</keyword>
<feature type="transmembrane region" description="Helical" evidence="1">
    <location>
        <begin position="338"/>
        <end position="359"/>
    </location>
</feature>
<feature type="transmembrane region" description="Helical" evidence="1">
    <location>
        <begin position="144"/>
        <end position="162"/>
    </location>
</feature>
<dbReference type="PANTHER" id="PTHR34219:SF3">
    <property type="entry name" value="BLL7967 PROTEIN"/>
    <property type="match status" value="1"/>
</dbReference>
<evidence type="ECO:0000313" key="2">
    <source>
        <dbReference type="EMBL" id="MBB2200646.1"/>
    </source>
</evidence>
<organism evidence="2 3">
    <name type="scientific">Gluconacetobacter tumulisoli</name>
    <dbReference type="NCBI Taxonomy" id="1286189"/>
    <lineage>
        <taxon>Bacteria</taxon>
        <taxon>Pseudomonadati</taxon>
        <taxon>Pseudomonadota</taxon>
        <taxon>Alphaproteobacteria</taxon>
        <taxon>Acetobacterales</taxon>
        <taxon>Acetobacteraceae</taxon>
        <taxon>Gluconacetobacter</taxon>
    </lineage>
</organism>
<keyword evidence="1" id="KW-1133">Transmembrane helix</keyword>
<evidence type="ECO:0000256" key="1">
    <source>
        <dbReference type="SAM" id="Phobius"/>
    </source>
</evidence>
<feature type="transmembrane region" description="Helical" evidence="1">
    <location>
        <begin position="12"/>
        <end position="32"/>
    </location>
</feature>
<dbReference type="PANTHER" id="PTHR34219">
    <property type="entry name" value="IRON-REGULATED INNER MEMBRANE PROTEIN-RELATED"/>
    <property type="match status" value="1"/>
</dbReference>
<name>A0A7W4K5C2_9PROT</name>
<reference evidence="2 3" key="1">
    <citation type="submission" date="2020-04" db="EMBL/GenBank/DDBJ databases">
        <title>Description of novel Gluconacetobacter.</title>
        <authorList>
            <person name="Sombolestani A."/>
        </authorList>
    </citation>
    <scope>NUCLEOTIDE SEQUENCE [LARGE SCALE GENOMIC DNA]</scope>
    <source>
        <strain evidence="2 3">LMG 27802</strain>
    </source>
</reference>
<dbReference type="Pfam" id="PF03929">
    <property type="entry name" value="PepSY_TM"/>
    <property type="match status" value="1"/>
</dbReference>
<evidence type="ECO:0000313" key="3">
    <source>
        <dbReference type="Proteomes" id="UP000578030"/>
    </source>
</evidence>
<accession>A0A7W4K5C2</accession>
<dbReference type="Proteomes" id="UP000578030">
    <property type="component" value="Unassembled WGS sequence"/>
</dbReference>
<dbReference type="InterPro" id="IPR005625">
    <property type="entry name" value="PepSY-ass_TM"/>
</dbReference>
<protein>
    <submittedName>
        <fullName evidence="2">PepSY domain-containing protein</fullName>
    </submittedName>
</protein>
<feature type="transmembrane region" description="Helical" evidence="1">
    <location>
        <begin position="190"/>
        <end position="214"/>
    </location>
</feature>
<dbReference type="AlphaFoldDB" id="A0A7W4K5C2"/>
<keyword evidence="3" id="KW-1185">Reference proteome</keyword>
<gene>
    <name evidence="2" type="ORF">HLH28_03455</name>
</gene>